<dbReference type="Proteomes" id="UP000221795">
    <property type="component" value="Segment"/>
</dbReference>
<keyword evidence="4" id="KW-1185">Reference proteome</keyword>
<evidence type="ECO:0000259" key="1">
    <source>
        <dbReference type="Pfam" id="PF20880"/>
    </source>
</evidence>
<dbReference type="EMBL" id="KY368640">
    <property type="protein sequence ID" value="APZ82569.1"/>
    <property type="molecule type" value="Genomic_DNA"/>
</dbReference>
<dbReference type="InterPro" id="IPR049102">
    <property type="entry name" value="Gp67_N"/>
</dbReference>
<evidence type="ECO:0000259" key="2">
    <source>
        <dbReference type="Pfam" id="PF20881"/>
    </source>
</evidence>
<evidence type="ECO:0000313" key="4">
    <source>
        <dbReference type="Proteomes" id="UP000221795"/>
    </source>
</evidence>
<gene>
    <name evidence="3" type="ORF">Goe3_c10800</name>
</gene>
<dbReference type="Pfam" id="PF20880">
    <property type="entry name" value="G1_gp67_N"/>
    <property type="match status" value="1"/>
</dbReference>
<dbReference type="InterPro" id="IPR049103">
    <property type="entry name" value="Gp67_C"/>
</dbReference>
<name>A0A217ER56_BPGO3</name>
<organism evidence="3 4">
    <name type="scientific">Bacillus phage vB_BsuM-Goe3</name>
    <dbReference type="NCBI Taxonomy" id="1933063"/>
    <lineage>
        <taxon>Viruses</taxon>
        <taxon>Duplodnaviria</taxon>
        <taxon>Heunggongvirae</taxon>
        <taxon>Uroviricota</taxon>
        <taxon>Caudoviricetes</taxon>
        <taxon>Herelleviridae</taxon>
        <taxon>Bastillevirinae</taxon>
        <taxon>Grisebachstrassevirus</taxon>
        <taxon>Grisebachstrassevirus goe3</taxon>
    </lineage>
</organism>
<feature type="domain" description="Gp67 N-terminal" evidence="1">
    <location>
        <begin position="12"/>
        <end position="84"/>
    </location>
</feature>
<feature type="domain" description="Gp67 C-terminal" evidence="2">
    <location>
        <begin position="95"/>
        <end position="190"/>
    </location>
</feature>
<reference evidence="3" key="1">
    <citation type="journal article" date="2017" name="Viruses">
        <title>Characterization of Bacillus subtilis Viruses vB_BsuM-Goe2 and vB_BsuM-Goe3.</title>
        <authorList>
            <person name="Willms I.M."/>
            <person name="Hoppert M."/>
            <person name="Hertel R."/>
        </authorList>
    </citation>
    <scope>NUCLEOTIDE SEQUENCE [LARGE SCALE GENOMIC DNA]</scope>
</reference>
<proteinExistence type="predicted"/>
<evidence type="ECO:0000313" key="3">
    <source>
        <dbReference type="EMBL" id="APZ82569.1"/>
    </source>
</evidence>
<protein>
    <submittedName>
        <fullName evidence="3">Uncharacterized protein</fullName>
    </submittedName>
</protein>
<accession>A0A217ER56</accession>
<sequence length="195" mass="22583">MKLIVEDNSNTVTLRVFTRGKDLEEVVLPKENIHYWYPFNTNFSYRYSSAKKSLYLIKERSHVGENVYGVDTLKKTKPLDSKDGIPYHPQVHRRNLQIIDRARQLGIMTIEDSFTLALTVAGFQTVCNCIDAIKSRAQERMDDEEIQGVHTHLNEEWDERVYEKLTKEEGVFLLELGEIYGMLTVMRKLAVAKGV</sequence>
<dbReference type="Pfam" id="PF20881">
    <property type="entry name" value="G1_gp67_C"/>
    <property type="match status" value="1"/>
</dbReference>
<organismHost>
    <name type="scientific">Bacillus subtilis</name>
    <dbReference type="NCBI Taxonomy" id="1423"/>
</organismHost>